<protein>
    <submittedName>
        <fullName evidence="1">Uncharacterized protein</fullName>
    </submittedName>
</protein>
<dbReference type="EMBL" id="CP119949">
    <property type="protein sequence ID" value="WFD01035.1"/>
    <property type="molecule type" value="Genomic_DNA"/>
</dbReference>
<accession>A0AAJ5Z2A1</accession>
<keyword evidence="2" id="KW-1185">Reference proteome</keyword>
<name>A0AAJ5Z2A1_9BASI</name>
<proteinExistence type="predicted"/>
<gene>
    <name evidence="1" type="ORF">MYAM1_003795</name>
</gene>
<dbReference type="PANTHER" id="PTHR28075">
    <property type="entry name" value="CHROMOSOME 16, WHOLE GENOME SHOTGUN SEQUENCE"/>
    <property type="match status" value="1"/>
</dbReference>
<dbReference type="AlphaFoldDB" id="A0AAJ5Z2A1"/>
<dbReference type="Proteomes" id="UP001219567">
    <property type="component" value="Chromosome 7"/>
</dbReference>
<reference evidence="1 2" key="1">
    <citation type="submission" date="2023-03" db="EMBL/GenBank/DDBJ databases">
        <title>Mating type loci evolution in Malassezia.</title>
        <authorList>
            <person name="Coelho M.A."/>
        </authorList>
    </citation>
    <scope>NUCLEOTIDE SEQUENCE [LARGE SCALE GENOMIC DNA]</scope>
    <source>
        <strain evidence="1 2">CBS 9725</strain>
    </source>
</reference>
<dbReference type="InterPro" id="IPR013726">
    <property type="entry name" value="Mitofissin"/>
</dbReference>
<dbReference type="GO" id="GO:0005737">
    <property type="term" value="C:cytoplasm"/>
    <property type="evidence" value="ECO:0007669"/>
    <property type="project" value="TreeGrafter"/>
</dbReference>
<dbReference type="PANTHER" id="PTHR28075:SF3">
    <property type="entry name" value="DUF1748-DOMAIN-CONTAINING PROTEIN"/>
    <property type="match status" value="1"/>
</dbReference>
<organism evidence="1 2">
    <name type="scientific">Malassezia yamatoensis</name>
    <dbReference type="NCBI Taxonomy" id="253288"/>
    <lineage>
        <taxon>Eukaryota</taxon>
        <taxon>Fungi</taxon>
        <taxon>Dikarya</taxon>
        <taxon>Basidiomycota</taxon>
        <taxon>Ustilaginomycotina</taxon>
        <taxon>Malasseziomycetes</taxon>
        <taxon>Malasseziales</taxon>
        <taxon>Malasseziaceae</taxon>
        <taxon>Malassezia</taxon>
    </lineage>
</organism>
<evidence type="ECO:0000313" key="1">
    <source>
        <dbReference type="EMBL" id="WFD01035.1"/>
    </source>
</evidence>
<evidence type="ECO:0000313" key="2">
    <source>
        <dbReference type="Proteomes" id="UP001219567"/>
    </source>
</evidence>
<sequence length="98" mass="10840">MLGRLVRYGADAVMISTVLAGVKHASGLSPDLERISEPNVRGFIRQYLNLGDYVFNSGVAFAQSSDYFRATGSPNRVPMLGDDAPHLRQFQRAPEGRW</sequence>
<dbReference type="Pfam" id="PF08520">
    <property type="entry name" value="Mitofissin"/>
    <property type="match status" value="1"/>
</dbReference>